<dbReference type="InterPro" id="IPR037401">
    <property type="entry name" value="SnoaL-like"/>
</dbReference>
<dbReference type="STRING" id="1758178.GCA_001550095_01284"/>
<proteinExistence type="predicted"/>
<feature type="domain" description="SnoaL-like" evidence="1">
    <location>
        <begin position="8"/>
        <end position="118"/>
    </location>
</feature>
<organism evidence="2 3">
    <name type="scientific">Celeribacter ethanolicus</name>
    <dbReference type="NCBI Taxonomy" id="1758178"/>
    <lineage>
        <taxon>Bacteria</taxon>
        <taxon>Pseudomonadati</taxon>
        <taxon>Pseudomonadota</taxon>
        <taxon>Alphaproteobacteria</taxon>
        <taxon>Rhodobacterales</taxon>
        <taxon>Roseobacteraceae</taxon>
        <taxon>Celeribacter</taxon>
    </lineage>
</organism>
<gene>
    <name evidence="2" type="ORF">CEW89_08835</name>
</gene>
<dbReference type="AlphaFoldDB" id="A0A291GCD9"/>
<dbReference type="SUPFAM" id="SSF54427">
    <property type="entry name" value="NTF2-like"/>
    <property type="match status" value="1"/>
</dbReference>
<dbReference type="RefSeq" id="WP_096805648.1">
    <property type="nucleotide sequence ID" value="NZ_CP022196.1"/>
</dbReference>
<evidence type="ECO:0000313" key="2">
    <source>
        <dbReference type="EMBL" id="ATG47666.1"/>
    </source>
</evidence>
<evidence type="ECO:0000259" key="1">
    <source>
        <dbReference type="Pfam" id="PF12680"/>
    </source>
</evidence>
<dbReference type="Gene3D" id="3.10.450.50">
    <property type="match status" value="1"/>
</dbReference>
<dbReference type="Proteomes" id="UP000217935">
    <property type="component" value="Chromosome"/>
</dbReference>
<evidence type="ECO:0000313" key="3">
    <source>
        <dbReference type="Proteomes" id="UP000217935"/>
    </source>
</evidence>
<dbReference type="Pfam" id="PF12680">
    <property type="entry name" value="SnoaL_2"/>
    <property type="match status" value="1"/>
</dbReference>
<dbReference type="KEGG" id="ceh:CEW89_08835"/>
<keyword evidence="3" id="KW-1185">Reference proteome</keyword>
<reference evidence="2 3" key="1">
    <citation type="submission" date="2017-06" db="EMBL/GenBank/DDBJ databases">
        <title>Celeribacter sp. TSPH2 complete genome sequence.</title>
        <authorList>
            <person name="Woo J.-H."/>
            <person name="Kim H.-S."/>
        </authorList>
    </citation>
    <scope>NUCLEOTIDE SEQUENCE [LARGE SCALE GENOMIC DNA]</scope>
    <source>
        <strain evidence="2 3">TSPH2</strain>
    </source>
</reference>
<accession>A0A291GCD9</accession>
<dbReference type="OrthoDB" id="7857582at2"/>
<name>A0A291GCD9_9RHOB</name>
<dbReference type="InterPro" id="IPR032710">
    <property type="entry name" value="NTF2-like_dom_sf"/>
</dbReference>
<dbReference type="EMBL" id="CP022196">
    <property type="protein sequence ID" value="ATG47666.1"/>
    <property type="molecule type" value="Genomic_DNA"/>
</dbReference>
<sequence length="133" mass="14941">MTDCPLIDAFYAAYNRHDAEAATRLYATEGRHDEIAMGKSRTGHEALRDGLTGFFNMLPDVTWTPHQTVRSADHIAVFYHMTGTFTPRPSDKAPDPAPKPVALDGMHLFQRAGDEIMRTQDYWDKDAFLAQIG</sequence>
<protein>
    <recommendedName>
        <fullName evidence="1">SnoaL-like domain-containing protein</fullName>
    </recommendedName>
</protein>